<dbReference type="SMART" id="SM00248">
    <property type="entry name" value="ANK"/>
    <property type="match status" value="2"/>
</dbReference>
<keyword evidence="1" id="KW-0677">Repeat</keyword>
<evidence type="ECO:0000313" key="6">
    <source>
        <dbReference type="Proteomes" id="UP001209737"/>
    </source>
</evidence>
<comment type="caution">
    <text evidence="5">The sequence shown here is derived from an EMBL/GenBank/DDBJ whole genome shotgun (WGS) entry which is preliminary data.</text>
</comment>
<evidence type="ECO:0000256" key="3">
    <source>
        <dbReference type="PROSITE-ProRule" id="PRU00023"/>
    </source>
</evidence>
<feature type="chain" id="PRO_5046979834" evidence="4">
    <location>
        <begin position="21"/>
        <end position="316"/>
    </location>
</feature>
<protein>
    <submittedName>
        <fullName evidence="5">Ankyrin repeat domain-containing protein</fullName>
    </submittedName>
</protein>
<keyword evidence="4" id="KW-0732">Signal</keyword>
<dbReference type="PANTHER" id="PTHR24193:SF121">
    <property type="entry name" value="ADA2A-CONTAINING COMPLEX COMPONENT 3, ISOFORM D"/>
    <property type="match status" value="1"/>
</dbReference>
<dbReference type="Gene3D" id="1.25.40.20">
    <property type="entry name" value="Ankyrin repeat-containing domain"/>
    <property type="match status" value="1"/>
</dbReference>
<dbReference type="SUPFAM" id="SSF48403">
    <property type="entry name" value="Ankyrin repeat"/>
    <property type="match status" value="1"/>
</dbReference>
<dbReference type="PANTHER" id="PTHR24193">
    <property type="entry name" value="ANKYRIN REPEAT PROTEIN"/>
    <property type="match status" value="1"/>
</dbReference>
<dbReference type="InterPro" id="IPR036770">
    <property type="entry name" value="Ankyrin_rpt-contain_sf"/>
</dbReference>
<dbReference type="PROSITE" id="PS50297">
    <property type="entry name" value="ANK_REP_REGION"/>
    <property type="match status" value="1"/>
</dbReference>
<reference evidence="5 6" key="1">
    <citation type="submission" date="2022-06" db="EMBL/GenBank/DDBJ databases">
        <title>Leptospira isolates from biofilms formed at urban environments.</title>
        <authorList>
            <person name="Ribeiro P.S."/>
            <person name="Sousa T."/>
            <person name="Carvalho N."/>
            <person name="Aburjaile F."/>
            <person name="Neves F."/>
            <person name="Oliveira D."/>
            <person name="Blanco L."/>
            <person name="Lima J."/>
            <person name="Costa F."/>
            <person name="Brenig B."/>
            <person name="Soares S."/>
            <person name="Ramos R."/>
            <person name="Goes-Neto A."/>
            <person name="Matiuzzi M."/>
            <person name="Azevedo V."/>
            <person name="Ristow P."/>
        </authorList>
    </citation>
    <scope>NUCLEOTIDE SEQUENCE [LARGE SCALE GENOMIC DNA]</scope>
    <source>
        <strain evidence="5 6">VSF25</strain>
    </source>
</reference>
<keyword evidence="2 3" id="KW-0040">ANK repeat</keyword>
<accession>A0ABT3LYT9</accession>
<name>A0ABT3LYT9_9LEPT</name>
<evidence type="ECO:0000256" key="2">
    <source>
        <dbReference type="ARBA" id="ARBA00023043"/>
    </source>
</evidence>
<gene>
    <name evidence="5" type="ORF">ND812_10395</name>
</gene>
<feature type="repeat" description="ANK" evidence="3">
    <location>
        <begin position="262"/>
        <end position="294"/>
    </location>
</feature>
<dbReference type="EMBL" id="JAMQPV010000001">
    <property type="protein sequence ID" value="MCW7462498.1"/>
    <property type="molecule type" value="Genomic_DNA"/>
</dbReference>
<evidence type="ECO:0000256" key="4">
    <source>
        <dbReference type="SAM" id="SignalP"/>
    </source>
</evidence>
<organism evidence="5 6">
    <name type="scientific">Leptospira limi</name>
    <dbReference type="NCBI Taxonomy" id="2950023"/>
    <lineage>
        <taxon>Bacteria</taxon>
        <taxon>Pseudomonadati</taxon>
        <taxon>Spirochaetota</taxon>
        <taxon>Spirochaetia</taxon>
        <taxon>Leptospirales</taxon>
        <taxon>Leptospiraceae</taxon>
        <taxon>Leptospira</taxon>
    </lineage>
</organism>
<proteinExistence type="predicted"/>
<keyword evidence="6" id="KW-1185">Reference proteome</keyword>
<dbReference type="Proteomes" id="UP001209737">
    <property type="component" value="Unassembled WGS sequence"/>
</dbReference>
<feature type="signal peptide" evidence="4">
    <location>
        <begin position="1"/>
        <end position="20"/>
    </location>
</feature>
<dbReference type="InterPro" id="IPR050663">
    <property type="entry name" value="Ankyrin-SOCS_Box"/>
</dbReference>
<dbReference type="PROSITE" id="PS50088">
    <property type="entry name" value="ANK_REPEAT"/>
    <property type="match status" value="1"/>
</dbReference>
<evidence type="ECO:0000256" key="1">
    <source>
        <dbReference type="ARBA" id="ARBA00022737"/>
    </source>
</evidence>
<sequence>MNRLFLFPLIILFVSCKSVANFQILQNVKPNPKCKFSQIIVIEPDFYIANGGTTLSGCIEKIEKTNAVMFFYFSRTISKISASVNLTTGESSKTQSFSGESATAKATILLNSKMSLEIPTADKKGSFMYSILYTYKNDQPSIEIYDVTSDLSYAPRLAFQAIARNDLNKLKELFTSGNIQKDTKIILYDGNDTTELSLFQQALNVRANKEIFDYLIEKKVDFQSRDKLGFTALTYAVFFNDLELVKYIDSLKKWNFNETTNQGDSLLHWAAENKNKQMVEYLLQKGVRKDIKNNNGLTAYDVAKLKLSYHIMEILQ</sequence>
<dbReference type="InterPro" id="IPR002110">
    <property type="entry name" value="Ankyrin_rpt"/>
</dbReference>
<dbReference type="PROSITE" id="PS51257">
    <property type="entry name" value="PROKAR_LIPOPROTEIN"/>
    <property type="match status" value="1"/>
</dbReference>
<dbReference type="RefSeq" id="WP_265375395.1">
    <property type="nucleotide sequence ID" value="NZ_JAMQPV010000001.1"/>
</dbReference>
<dbReference type="Pfam" id="PF12796">
    <property type="entry name" value="Ank_2"/>
    <property type="match status" value="1"/>
</dbReference>
<evidence type="ECO:0000313" key="5">
    <source>
        <dbReference type="EMBL" id="MCW7462498.1"/>
    </source>
</evidence>